<organism evidence="10 11">
    <name type="scientific">Coprobacter tertius</name>
    <dbReference type="NCBI Taxonomy" id="2944915"/>
    <lineage>
        <taxon>Bacteria</taxon>
        <taxon>Pseudomonadati</taxon>
        <taxon>Bacteroidota</taxon>
        <taxon>Bacteroidia</taxon>
        <taxon>Bacteroidales</taxon>
        <taxon>Barnesiellaceae</taxon>
        <taxon>Coprobacter</taxon>
    </lineage>
</organism>
<dbReference type="CDD" id="cd01992">
    <property type="entry name" value="TilS_N"/>
    <property type="match status" value="1"/>
</dbReference>
<dbReference type="SUPFAM" id="SSF56037">
    <property type="entry name" value="PheT/TilS domain"/>
    <property type="match status" value="1"/>
</dbReference>
<dbReference type="NCBIfam" id="TIGR02433">
    <property type="entry name" value="lysidine_TilS_C"/>
    <property type="match status" value="1"/>
</dbReference>
<keyword evidence="11" id="KW-1185">Reference proteome</keyword>
<dbReference type="GO" id="GO:0032267">
    <property type="term" value="F:tRNA(Ile)-lysidine synthase activity"/>
    <property type="evidence" value="ECO:0007669"/>
    <property type="project" value="UniProtKB-EC"/>
</dbReference>
<keyword evidence="3 8" id="KW-0436">Ligase</keyword>
<dbReference type="EMBL" id="JANDHW010000012">
    <property type="protein sequence ID" value="MCP9612624.1"/>
    <property type="molecule type" value="Genomic_DNA"/>
</dbReference>
<evidence type="ECO:0000259" key="9">
    <source>
        <dbReference type="SMART" id="SM00977"/>
    </source>
</evidence>
<dbReference type="Pfam" id="PF01171">
    <property type="entry name" value="ATP_bind_3"/>
    <property type="match status" value="1"/>
</dbReference>
<dbReference type="Gene3D" id="3.40.50.620">
    <property type="entry name" value="HUPs"/>
    <property type="match status" value="1"/>
</dbReference>
<keyword evidence="4 8" id="KW-0819">tRNA processing</keyword>
<keyword evidence="6 8" id="KW-0067">ATP-binding</keyword>
<evidence type="ECO:0000256" key="6">
    <source>
        <dbReference type="ARBA" id="ARBA00022840"/>
    </source>
</evidence>
<sequence>MKDNETLKKVRSFIDTNFDFDFSLPVIVGLSGGADSVALLDILCRLGYKCIAVHCNFGLRGEESVRDRNFASEIALRLNIPFHETVFETLAYAKYHKVSIEMACRELRYDWFERIRKETGASYIAVAHHRDDSVETVLLNLIRGTGIAGLTGINAKNGFVVRPLLCLSRLEIDAYLRERHLSYVTDSTNKEDIYTRNKIRLQVLPLLKSINPAIYDTIGRTASNMRETEIIYRDAIERQKKEVVEIAGEKVCVSIENLNRQPSPRTLLYEILSSYGFLPSQLDDIIRSLGRISGKEFYSPSYRLLKDREYLIITSLGGRENEFLPIQVDRETTCLTFPLKLTFNYISDRENFVIPTNKMSACFDVEKLVFPLEIRHWKKGDRFTPFGMKGSKKLSDYFNDRKYSRVEKENAWLLCSGNDIIWLIGERMSEKYKIDCETTLILNINYEI</sequence>
<dbReference type="InterPro" id="IPR012796">
    <property type="entry name" value="Lysidine-tRNA-synth_C"/>
</dbReference>
<dbReference type="InterPro" id="IPR014729">
    <property type="entry name" value="Rossmann-like_a/b/a_fold"/>
</dbReference>
<reference evidence="10 11" key="1">
    <citation type="submission" date="2022-07" db="EMBL/GenBank/DDBJ databases">
        <title>Fecal culturing of patients with breast cancer.</title>
        <authorList>
            <person name="Teng N.M.Y."/>
            <person name="Kiu R."/>
            <person name="Evans R."/>
            <person name="Baker D.J."/>
            <person name="Zenner C."/>
            <person name="Robinson S.D."/>
            <person name="Hall L.J."/>
        </authorList>
    </citation>
    <scope>NUCLEOTIDE SEQUENCE [LARGE SCALE GENOMIC DNA]</scope>
    <source>
        <strain evidence="10 11">LH1063</strain>
    </source>
</reference>
<dbReference type="SUPFAM" id="SSF52402">
    <property type="entry name" value="Adenine nucleotide alpha hydrolases-like"/>
    <property type="match status" value="1"/>
</dbReference>
<dbReference type="EC" id="6.3.4.19" evidence="8"/>
<dbReference type="RefSeq" id="WP_255027956.1">
    <property type="nucleotide sequence ID" value="NZ_JANDHW010000012.1"/>
</dbReference>
<evidence type="ECO:0000256" key="2">
    <source>
        <dbReference type="ARBA" id="ARBA00022490"/>
    </source>
</evidence>
<dbReference type="InterPro" id="IPR012795">
    <property type="entry name" value="tRNA_Ile_lys_synt_N"/>
</dbReference>
<dbReference type="Pfam" id="PF11734">
    <property type="entry name" value="TilS_C"/>
    <property type="match status" value="1"/>
</dbReference>
<dbReference type="InterPro" id="IPR012094">
    <property type="entry name" value="tRNA_Ile_lys_synt"/>
</dbReference>
<keyword evidence="5 8" id="KW-0547">Nucleotide-binding</keyword>
<feature type="domain" description="Lysidine-tRNA(Ile) synthetase C-terminal" evidence="9">
    <location>
        <begin position="372"/>
        <end position="444"/>
    </location>
</feature>
<comment type="function">
    <text evidence="8">Ligates lysine onto the cytidine present at position 34 of the AUA codon-specific tRNA(Ile) that contains the anticodon CAU, in an ATP-dependent manner. Cytidine is converted to lysidine, thus changing the amino acid specificity of the tRNA from methionine to isoleucine.</text>
</comment>
<gene>
    <name evidence="8 10" type="primary">tilS</name>
    <name evidence="10" type="ORF">NMU02_11030</name>
</gene>
<comment type="similarity">
    <text evidence="8">Belongs to the tRNA(Ile)-lysidine synthase family.</text>
</comment>
<accession>A0ABT1MKQ6</accession>
<comment type="caution">
    <text evidence="10">The sequence shown here is derived from an EMBL/GenBank/DDBJ whole genome shotgun (WGS) entry which is preliminary data.</text>
</comment>
<name>A0ABT1MKQ6_9BACT</name>
<proteinExistence type="inferred from homology"/>
<evidence type="ECO:0000313" key="10">
    <source>
        <dbReference type="EMBL" id="MCP9612624.1"/>
    </source>
</evidence>
<dbReference type="PANTHER" id="PTHR43033">
    <property type="entry name" value="TRNA(ILE)-LYSIDINE SYNTHASE-RELATED"/>
    <property type="match status" value="1"/>
</dbReference>
<dbReference type="PANTHER" id="PTHR43033:SF1">
    <property type="entry name" value="TRNA(ILE)-LYSIDINE SYNTHASE-RELATED"/>
    <property type="match status" value="1"/>
</dbReference>
<protein>
    <recommendedName>
        <fullName evidence="8">tRNA(Ile)-lysidine synthase</fullName>
        <ecNumber evidence="8">6.3.4.19</ecNumber>
    </recommendedName>
    <alternativeName>
        <fullName evidence="8">tRNA(Ile)-2-lysyl-cytidine synthase</fullName>
    </alternativeName>
    <alternativeName>
        <fullName evidence="8">tRNA(Ile)-lysidine synthetase</fullName>
    </alternativeName>
</protein>
<evidence type="ECO:0000256" key="5">
    <source>
        <dbReference type="ARBA" id="ARBA00022741"/>
    </source>
</evidence>
<evidence type="ECO:0000256" key="4">
    <source>
        <dbReference type="ARBA" id="ARBA00022694"/>
    </source>
</evidence>
<evidence type="ECO:0000256" key="8">
    <source>
        <dbReference type="HAMAP-Rule" id="MF_01161"/>
    </source>
</evidence>
<comment type="domain">
    <text evidence="8">The N-terminal region contains the highly conserved SGGXDS motif, predicted to be a P-loop motif involved in ATP binding.</text>
</comment>
<dbReference type="SMART" id="SM00977">
    <property type="entry name" value="TilS_C"/>
    <property type="match status" value="1"/>
</dbReference>
<dbReference type="NCBIfam" id="TIGR02432">
    <property type="entry name" value="lysidine_TilS_N"/>
    <property type="match status" value="1"/>
</dbReference>
<comment type="catalytic activity">
    <reaction evidence="7 8">
        <text>cytidine(34) in tRNA(Ile2) + L-lysine + ATP = lysidine(34) in tRNA(Ile2) + AMP + diphosphate + H(+)</text>
        <dbReference type="Rhea" id="RHEA:43744"/>
        <dbReference type="Rhea" id="RHEA-COMP:10625"/>
        <dbReference type="Rhea" id="RHEA-COMP:10670"/>
        <dbReference type="ChEBI" id="CHEBI:15378"/>
        <dbReference type="ChEBI" id="CHEBI:30616"/>
        <dbReference type="ChEBI" id="CHEBI:32551"/>
        <dbReference type="ChEBI" id="CHEBI:33019"/>
        <dbReference type="ChEBI" id="CHEBI:82748"/>
        <dbReference type="ChEBI" id="CHEBI:83665"/>
        <dbReference type="ChEBI" id="CHEBI:456215"/>
        <dbReference type="EC" id="6.3.4.19"/>
    </reaction>
</comment>
<comment type="subcellular location">
    <subcellularLocation>
        <location evidence="1 8">Cytoplasm</location>
    </subcellularLocation>
</comment>
<dbReference type="HAMAP" id="MF_01161">
    <property type="entry name" value="tRNA_Ile_lys_synt"/>
    <property type="match status" value="1"/>
</dbReference>
<evidence type="ECO:0000313" key="11">
    <source>
        <dbReference type="Proteomes" id="UP001205603"/>
    </source>
</evidence>
<evidence type="ECO:0000256" key="7">
    <source>
        <dbReference type="ARBA" id="ARBA00048539"/>
    </source>
</evidence>
<evidence type="ECO:0000256" key="1">
    <source>
        <dbReference type="ARBA" id="ARBA00004496"/>
    </source>
</evidence>
<keyword evidence="2 8" id="KW-0963">Cytoplasm</keyword>
<evidence type="ECO:0000256" key="3">
    <source>
        <dbReference type="ARBA" id="ARBA00022598"/>
    </source>
</evidence>
<feature type="binding site" evidence="8">
    <location>
        <begin position="31"/>
        <end position="36"/>
    </location>
    <ligand>
        <name>ATP</name>
        <dbReference type="ChEBI" id="CHEBI:30616"/>
    </ligand>
</feature>
<dbReference type="Proteomes" id="UP001205603">
    <property type="component" value="Unassembled WGS sequence"/>
</dbReference>
<dbReference type="InterPro" id="IPR011063">
    <property type="entry name" value="TilS/TtcA_N"/>
</dbReference>